<evidence type="ECO:0000313" key="4">
    <source>
        <dbReference type="Proteomes" id="UP000217211"/>
    </source>
</evidence>
<keyword evidence="3" id="KW-0614">Plasmid</keyword>
<reference evidence="3 4" key="1">
    <citation type="submission" date="2017-08" db="EMBL/GenBank/DDBJ databases">
        <title>Multipartite genome sequences of Sinorhizobium species nodulating soybeans.</title>
        <authorList>
            <person name="Tian C.F."/>
        </authorList>
    </citation>
    <scope>NUCLEOTIDE SEQUENCE [LARGE SCALE GENOMIC DNA]</scope>
    <source>
        <strain evidence="3 4">CCBAU 05684</strain>
        <plasmid evidence="4">psj05684b</plasmid>
    </source>
</reference>
<dbReference type="InterPro" id="IPR036779">
    <property type="entry name" value="LysM_dom_sf"/>
</dbReference>
<keyword evidence="1" id="KW-0732">Signal</keyword>
<geneLocation type="plasmid" evidence="4">
    <name>psj05684b</name>
</geneLocation>
<gene>
    <name evidence="3" type="ORF">SJ05684_b45350</name>
</gene>
<dbReference type="KEGG" id="esj:SJ05684_b45350"/>
<evidence type="ECO:0000259" key="2">
    <source>
        <dbReference type="Pfam" id="PF01476"/>
    </source>
</evidence>
<name>A0A249PIE4_9HYPH</name>
<proteinExistence type="predicted"/>
<sequence>MRYLANCGAAALLLYLGALPAAAQTCGKNEAIAEGETLEQLAARCDTEVEAILSANPSLERTDIRAGLQLEMPAASGEEDWLDRARNAVRDAGERVHGAAEATGKSVSEYLSEQPDLNRDILEFGERLGLPGVSAGASGEAELTVVPKSAGPGENVTLVAQGLPGDAEVSIDARIGDGSDFQNISRARTDAAGRLQATVAVPAGAREGQEIVFAVETTDGRMRLVSDVFDLGS</sequence>
<dbReference type="Gene3D" id="3.10.350.10">
    <property type="entry name" value="LysM domain"/>
    <property type="match status" value="1"/>
</dbReference>
<accession>A0A249PIE4</accession>
<organism evidence="3 4">
    <name type="scientific">Sinorhizobium sojae CCBAU 05684</name>
    <dbReference type="NCBI Taxonomy" id="716928"/>
    <lineage>
        <taxon>Bacteria</taxon>
        <taxon>Pseudomonadati</taxon>
        <taxon>Pseudomonadota</taxon>
        <taxon>Alphaproteobacteria</taxon>
        <taxon>Hyphomicrobiales</taxon>
        <taxon>Rhizobiaceae</taxon>
        <taxon>Sinorhizobium/Ensifer group</taxon>
        <taxon>Sinorhizobium</taxon>
    </lineage>
</organism>
<dbReference type="AlphaFoldDB" id="A0A249PIE4"/>
<protein>
    <submittedName>
        <fullName evidence="3">Gamma-D-glutamyl-L-diamino acid endopeptidase I</fullName>
    </submittedName>
</protein>
<feature type="signal peptide" evidence="1">
    <location>
        <begin position="1"/>
        <end position="23"/>
    </location>
</feature>
<dbReference type="CDD" id="cd00118">
    <property type="entry name" value="LysM"/>
    <property type="match status" value="1"/>
</dbReference>
<feature type="domain" description="LysM" evidence="2">
    <location>
        <begin position="33"/>
        <end position="72"/>
    </location>
</feature>
<dbReference type="OrthoDB" id="8420521at2"/>
<dbReference type="Proteomes" id="UP000217211">
    <property type="component" value="Plasmid pSJ05684b"/>
</dbReference>
<evidence type="ECO:0000313" key="3">
    <source>
        <dbReference type="EMBL" id="ASY65517.1"/>
    </source>
</evidence>
<evidence type="ECO:0000256" key="1">
    <source>
        <dbReference type="SAM" id="SignalP"/>
    </source>
</evidence>
<dbReference type="RefSeq" id="WP_034854435.1">
    <property type="nucleotide sequence ID" value="NZ_AJQT01000040.1"/>
</dbReference>
<dbReference type="Pfam" id="PF01476">
    <property type="entry name" value="LysM"/>
    <property type="match status" value="1"/>
</dbReference>
<dbReference type="eggNOG" id="ENOG50345VN">
    <property type="taxonomic scope" value="Bacteria"/>
</dbReference>
<dbReference type="EMBL" id="CP023068">
    <property type="protein sequence ID" value="ASY65517.1"/>
    <property type="molecule type" value="Genomic_DNA"/>
</dbReference>
<dbReference type="InterPro" id="IPR018392">
    <property type="entry name" value="LysM"/>
</dbReference>
<keyword evidence="4" id="KW-1185">Reference proteome</keyword>
<feature type="chain" id="PRO_5012354552" evidence="1">
    <location>
        <begin position="24"/>
        <end position="233"/>
    </location>
</feature>